<name>A0A2M7CIL3_9BACT</name>
<dbReference type="PROSITE" id="PS50893">
    <property type="entry name" value="ABC_TRANSPORTER_2"/>
    <property type="match status" value="1"/>
</dbReference>
<dbReference type="Proteomes" id="UP000229966">
    <property type="component" value="Unassembled WGS sequence"/>
</dbReference>
<evidence type="ECO:0000256" key="4">
    <source>
        <dbReference type="ARBA" id="ARBA00022475"/>
    </source>
</evidence>
<organism evidence="10 11">
    <name type="scientific">Candidatus Berkelbacteria bacterium CG03_land_8_20_14_0_80_40_36</name>
    <dbReference type="NCBI Taxonomy" id="1974509"/>
    <lineage>
        <taxon>Bacteria</taxon>
        <taxon>Candidatus Berkelbacteria</taxon>
    </lineage>
</organism>
<sequence length="322" mass="36447">MSKTKKLIFKRKIIEVKNLCKQYKNLIAVNKISFYVEKNTVFGILGENGAGKTTTLEMIEGLRKPNSGSIKIFGYNALNDSSKIKEKIGVQLQSSAYYKFLTLREILLLFGSFYQTYKDPIKLLQMVGLENKANTFIEKLSGGQKQRFSIVASLVNNPELVFLDEPTTGLDPLARRNLWKLITEINNQGKTIVLTTHYLEEAETLCDRIAIMDKGSIIAINETHKLIEKAENPFKVKFLVKKISRVAFSKLVKLGEMQNIVSKQTEFELKCQNQDKLNQALKIINLLSPLQLSVSRATLEDVFIQMTGKTIENNGESEKAND</sequence>
<keyword evidence="8" id="KW-0472">Membrane</keyword>
<evidence type="ECO:0000256" key="1">
    <source>
        <dbReference type="ARBA" id="ARBA00004236"/>
    </source>
</evidence>
<gene>
    <name evidence="10" type="ORF">COS38_01555</name>
</gene>
<dbReference type="InterPro" id="IPR027417">
    <property type="entry name" value="P-loop_NTPase"/>
</dbReference>
<evidence type="ECO:0000256" key="6">
    <source>
        <dbReference type="ARBA" id="ARBA00022840"/>
    </source>
</evidence>
<dbReference type="Gene3D" id="3.40.50.300">
    <property type="entry name" value="P-loop containing nucleotide triphosphate hydrolases"/>
    <property type="match status" value="1"/>
</dbReference>
<dbReference type="InterPro" id="IPR017871">
    <property type="entry name" value="ABC_transporter-like_CS"/>
</dbReference>
<comment type="similarity">
    <text evidence="2">Belongs to the ABC transporter superfamily.</text>
</comment>
<feature type="domain" description="ABC transporter" evidence="9">
    <location>
        <begin position="14"/>
        <end position="239"/>
    </location>
</feature>
<comment type="subcellular location">
    <subcellularLocation>
        <location evidence="1">Cell membrane</location>
    </subcellularLocation>
</comment>
<evidence type="ECO:0000256" key="8">
    <source>
        <dbReference type="ARBA" id="ARBA00023136"/>
    </source>
</evidence>
<comment type="caution">
    <text evidence="10">The sequence shown here is derived from an EMBL/GenBank/DDBJ whole genome shotgun (WGS) entry which is preliminary data.</text>
</comment>
<accession>A0A2M7CIL3</accession>
<evidence type="ECO:0000256" key="7">
    <source>
        <dbReference type="ARBA" id="ARBA00022967"/>
    </source>
</evidence>
<dbReference type="GO" id="GO:0016887">
    <property type="term" value="F:ATP hydrolysis activity"/>
    <property type="evidence" value="ECO:0007669"/>
    <property type="project" value="InterPro"/>
</dbReference>
<evidence type="ECO:0000256" key="2">
    <source>
        <dbReference type="ARBA" id="ARBA00005417"/>
    </source>
</evidence>
<dbReference type="AlphaFoldDB" id="A0A2M7CIL3"/>
<dbReference type="InterPro" id="IPR003593">
    <property type="entry name" value="AAA+_ATPase"/>
</dbReference>
<dbReference type="PROSITE" id="PS00211">
    <property type="entry name" value="ABC_TRANSPORTER_1"/>
    <property type="match status" value="1"/>
</dbReference>
<dbReference type="GO" id="GO:0005524">
    <property type="term" value="F:ATP binding"/>
    <property type="evidence" value="ECO:0007669"/>
    <property type="project" value="UniProtKB-KW"/>
</dbReference>
<keyword evidence="7" id="KW-1278">Translocase</keyword>
<dbReference type="Pfam" id="PF00005">
    <property type="entry name" value="ABC_tran"/>
    <property type="match status" value="1"/>
</dbReference>
<keyword evidence="6" id="KW-0067">ATP-binding</keyword>
<evidence type="ECO:0000313" key="11">
    <source>
        <dbReference type="Proteomes" id="UP000229966"/>
    </source>
</evidence>
<reference evidence="11" key="1">
    <citation type="submission" date="2017-09" db="EMBL/GenBank/DDBJ databases">
        <title>Depth-based differentiation of microbial function through sediment-hosted aquifers and enrichment of novel symbionts in the deep terrestrial subsurface.</title>
        <authorList>
            <person name="Probst A.J."/>
            <person name="Ladd B."/>
            <person name="Jarett J.K."/>
            <person name="Geller-Mcgrath D.E."/>
            <person name="Sieber C.M.K."/>
            <person name="Emerson J.B."/>
            <person name="Anantharaman K."/>
            <person name="Thomas B.C."/>
            <person name="Malmstrom R."/>
            <person name="Stieglmeier M."/>
            <person name="Klingl A."/>
            <person name="Woyke T."/>
            <person name="Ryan C.M."/>
            <person name="Banfield J.F."/>
        </authorList>
    </citation>
    <scope>NUCLEOTIDE SEQUENCE [LARGE SCALE GENOMIC DNA]</scope>
</reference>
<dbReference type="InterPro" id="IPR050763">
    <property type="entry name" value="ABC_transporter_ATP-binding"/>
</dbReference>
<dbReference type="CDD" id="cd03230">
    <property type="entry name" value="ABC_DR_subfamily_A"/>
    <property type="match status" value="1"/>
</dbReference>
<keyword evidence="3" id="KW-0813">Transport</keyword>
<dbReference type="SUPFAM" id="SSF52540">
    <property type="entry name" value="P-loop containing nucleoside triphosphate hydrolases"/>
    <property type="match status" value="1"/>
</dbReference>
<dbReference type="PANTHER" id="PTHR42711">
    <property type="entry name" value="ABC TRANSPORTER ATP-BINDING PROTEIN"/>
    <property type="match status" value="1"/>
</dbReference>
<keyword evidence="4" id="KW-1003">Cell membrane</keyword>
<protein>
    <recommendedName>
        <fullName evidence="9">ABC transporter domain-containing protein</fullName>
    </recommendedName>
</protein>
<proteinExistence type="inferred from homology"/>
<dbReference type="InterPro" id="IPR003439">
    <property type="entry name" value="ABC_transporter-like_ATP-bd"/>
</dbReference>
<dbReference type="PANTHER" id="PTHR42711:SF5">
    <property type="entry name" value="ABC TRANSPORTER ATP-BINDING PROTEIN NATA"/>
    <property type="match status" value="1"/>
</dbReference>
<dbReference type="FunFam" id="3.40.50.300:FF:000589">
    <property type="entry name" value="ABC transporter, ATP-binding subunit"/>
    <property type="match status" value="1"/>
</dbReference>
<dbReference type="EMBL" id="PEUM01000039">
    <property type="protein sequence ID" value="PIV25473.1"/>
    <property type="molecule type" value="Genomic_DNA"/>
</dbReference>
<evidence type="ECO:0000256" key="5">
    <source>
        <dbReference type="ARBA" id="ARBA00022741"/>
    </source>
</evidence>
<dbReference type="GO" id="GO:0005886">
    <property type="term" value="C:plasma membrane"/>
    <property type="evidence" value="ECO:0007669"/>
    <property type="project" value="UniProtKB-SubCell"/>
</dbReference>
<evidence type="ECO:0000256" key="3">
    <source>
        <dbReference type="ARBA" id="ARBA00022448"/>
    </source>
</evidence>
<keyword evidence="5" id="KW-0547">Nucleotide-binding</keyword>
<dbReference type="SMART" id="SM00382">
    <property type="entry name" value="AAA"/>
    <property type="match status" value="1"/>
</dbReference>
<evidence type="ECO:0000259" key="9">
    <source>
        <dbReference type="PROSITE" id="PS50893"/>
    </source>
</evidence>
<evidence type="ECO:0000313" key="10">
    <source>
        <dbReference type="EMBL" id="PIV25473.1"/>
    </source>
</evidence>